<name>A0A0L6V141_9BASI</name>
<keyword evidence="1" id="KW-0472">Membrane</keyword>
<comment type="caution">
    <text evidence="2">The sequence shown here is derived from an EMBL/GenBank/DDBJ whole genome shotgun (WGS) entry which is preliminary data.</text>
</comment>
<gene>
    <name evidence="2" type="ORF">VP01_292g2</name>
</gene>
<feature type="transmembrane region" description="Helical" evidence="1">
    <location>
        <begin position="682"/>
        <end position="700"/>
    </location>
</feature>
<evidence type="ECO:0000313" key="2">
    <source>
        <dbReference type="EMBL" id="KNZ54503.1"/>
    </source>
</evidence>
<evidence type="ECO:0000256" key="1">
    <source>
        <dbReference type="SAM" id="Phobius"/>
    </source>
</evidence>
<feature type="transmembrane region" description="Helical" evidence="1">
    <location>
        <begin position="712"/>
        <end position="728"/>
    </location>
</feature>
<proteinExistence type="predicted"/>
<reference evidence="2 3" key="1">
    <citation type="submission" date="2015-08" db="EMBL/GenBank/DDBJ databases">
        <title>Next Generation Sequencing and Analysis of the Genome of Puccinia sorghi L Schw, the Causal Agent of Maize Common Rust.</title>
        <authorList>
            <person name="Rochi L."/>
            <person name="Burguener G."/>
            <person name="Darino M."/>
            <person name="Turjanski A."/>
            <person name="Kreff E."/>
            <person name="Dieguez M.J."/>
            <person name="Sacco F."/>
        </authorList>
    </citation>
    <scope>NUCLEOTIDE SEQUENCE [LARGE SCALE GENOMIC DNA]</scope>
    <source>
        <strain evidence="2 3">RO10H11247</strain>
    </source>
</reference>
<dbReference type="EMBL" id="LAVV01007868">
    <property type="protein sequence ID" value="KNZ54503.1"/>
    <property type="molecule type" value="Genomic_DNA"/>
</dbReference>
<keyword evidence="1" id="KW-1133">Transmembrane helix</keyword>
<dbReference type="Proteomes" id="UP000037035">
    <property type="component" value="Unassembled WGS sequence"/>
</dbReference>
<keyword evidence="3" id="KW-1185">Reference proteome</keyword>
<protein>
    <submittedName>
        <fullName evidence="2">Uncharacterized protein</fullName>
    </submittedName>
</protein>
<organism evidence="2 3">
    <name type="scientific">Puccinia sorghi</name>
    <dbReference type="NCBI Taxonomy" id="27349"/>
    <lineage>
        <taxon>Eukaryota</taxon>
        <taxon>Fungi</taxon>
        <taxon>Dikarya</taxon>
        <taxon>Basidiomycota</taxon>
        <taxon>Pucciniomycotina</taxon>
        <taxon>Pucciniomycetes</taxon>
        <taxon>Pucciniales</taxon>
        <taxon>Pucciniaceae</taxon>
        <taxon>Puccinia</taxon>
    </lineage>
</organism>
<feature type="transmembrane region" description="Helical" evidence="1">
    <location>
        <begin position="778"/>
        <end position="798"/>
    </location>
</feature>
<feature type="transmembrane region" description="Helical" evidence="1">
    <location>
        <begin position="862"/>
        <end position="882"/>
    </location>
</feature>
<sequence length="883" mass="100198">MHLCFTRFISPASISTQHEMRASRLFHKFPSTVIVGTILCNLASAVVCCACANVLKSVGEMLYSKFLKMLPGSIKTTYQPETSSLAPRIWPRTWAICGHMSHVFIVVYWSLLHYSWGTSPSAHRAHLSHTHISDLIASMGLAPGKTRCSGGNTKDSGTFIARPPYWPVDGLINFSSCNTHSWCIDVSLFCVVSVSCCDAMGCNLLATQAVSWSVLERRSGLLGGVQDEGEDWISLLADSCGVHDKYMAAWITPKYKKDVFEFLRSFWTIFKGHQNGQRGGGNLIFPGLLGKGSHYNSSCGKDLGHWRDLKLLTSNILKIQGHRGFLKAFSGVLSRTKNLVSQLQINFRGSMDIHIAALPRLFLRSFWATHIIETIYIHIGEYVLCDCLKGSGLFSLIKAELLLLKQLSRGRVGIFSSSCIYIYSCCHVSFSLDISKLTVILKFSSTPNFGKKNPVKKIYPQNRNKKTTGLQGPSLIIHLPTGSLPLHLEDPSRVRSCLFYGFPYLSKILIMLSFSPNLFIFSNDHLTKKNETSSQPTWIITLLFEMTLIQPPIIPSKDTILKTFFNFGYLSPLETIGSNITSWNVYVAYQLCTGVVKINQTNTVHQSCHISHYFTMASFFSFLVSFFLFCFFNAMKHSSLALDSLEVILILIIWNTQLDNEEKSEYLIFVNSHQDSVRNKDFIFILRSLTKMGVFVGLAGDGASILIFDDDMVILGTLVLLWIPLFRFSRFNTLGTQNNLDFFDQFHYYLSVSLLSSDYLEILLCFSSLVFIPPSTLTIHLFLSFSLLYLVLGGFFYMKRTIFYFFQRRVVITQLTDSHPSSLFIVAKAHTFINFHEFFFLLKKIKRTCTTNFQKDFLNKKFIFLFYIQSINYVFTYINFFIS</sequence>
<feature type="transmembrane region" description="Helical" evidence="1">
    <location>
        <begin position="610"/>
        <end position="632"/>
    </location>
</feature>
<dbReference type="VEuPathDB" id="FungiDB:VP01_292g2"/>
<feature type="transmembrane region" description="Helical" evidence="1">
    <location>
        <begin position="748"/>
        <end position="772"/>
    </location>
</feature>
<keyword evidence="1" id="KW-0812">Transmembrane</keyword>
<evidence type="ECO:0000313" key="3">
    <source>
        <dbReference type="Proteomes" id="UP000037035"/>
    </source>
</evidence>
<dbReference type="AlphaFoldDB" id="A0A0L6V141"/>
<accession>A0A0L6V141</accession>